<dbReference type="PIRSF" id="PIRSF001589">
    <property type="entry name" value="Asn_synthetase_glu-h"/>
    <property type="match status" value="1"/>
</dbReference>
<dbReference type="GO" id="GO:0006529">
    <property type="term" value="P:asparagine biosynthetic process"/>
    <property type="evidence" value="ECO:0007669"/>
    <property type="project" value="InterPro"/>
</dbReference>
<keyword evidence="4" id="KW-0315">Glutamine amidotransferase</keyword>
<dbReference type="GO" id="GO:0005524">
    <property type="term" value="F:ATP binding"/>
    <property type="evidence" value="ECO:0007669"/>
    <property type="project" value="UniProtKB-KW"/>
</dbReference>
<dbReference type="InterPro" id="IPR017932">
    <property type="entry name" value="GATase_2_dom"/>
</dbReference>
<reference evidence="6" key="1">
    <citation type="submission" date="2023-07" db="EMBL/GenBank/DDBJ databases">
        <authorList>
            <person name="Pelsma A.J. K."/>
        </authorList>
    </citation>
    <scope>NUCLEOTIDE SEQUENCE</scope>
</reference>
<dbReference type="InterPro" id="IPR001962">
    <property type="entry name" value="Asn_synthase"/>
</dbReference>
<proteinExistence type="inferred from homology"/>
<dbReference type="PANTHER" id="PTHR43284:SF1">
    <property type="entry name" value="ASPARAGINE SYNTHETASE"/>
    <property type="match status" value="1"/>
</dbReference>
<keyword evidence="3" id="KW-0067">ATP-binding</keyword>
<dbReference type="NCBIfam" id="TIGR01536">
    <property type="entry name" value="asn_synth_AEB"/>
    <property type="match status" value="1"/>
</dbReference>
<feature type="domain" description="Glutamine amidotransferase type-2" evidence="5">
    <location>
        <begin position="1"/>
        <end position="178"/>
    </location>
</feature>
<dbReference type="InterPro" id="IPR014729">
    <property type="entry name" value="Rossmann-like_a/b/a_fold"/>
</dbReference>
<gene>
    <name evidence="6" type="primary">asnB/ASNS</name>
    <name evidence="6" type="ORF">AMST5_03888</name>
</gene>
<dbReference type="Gene3D" id="3.60.20.10">
    <property type="entry name" value="Glutamine Phosphoribosylpyrophosphate, subunit 1, domain 1"/>
    <property type="match status" value="1"/>
</dbReference>
<evidence type="ECO:0000259" key="5">
    <source>
        <dbReference type="PROSITE" id="PS51278"/>
    </source>
</evidence>
<evidence type="ECO:0000256" key="4">
    <source>
        <dbReference type="ARBA" id="ARBA00022962"/>
    </source>
</evidence>
<dbReference type="InterPro" id="IPR029055">
    <property type="entry name" value="Ntn_hydrolases_N"/>
</dbReference>
<dbReference type="SUPFAM" id="SSF52402">
    <property type="entry name" value="Adenine nucleotide alpha hydrolases-like"/>
    <property type="match status" value="1"/>
</dbReference>
<dbReference type="CDD" id="cd00712">
    <property type="entry name" value="AsnB"/>
    <property type="match status" value="1"/>
</dbReference>
<evidence type="ECO:0000256" key="3">
    <source>
        <dbReference type="ARBA" id="ARBA00022840"/>
    </source>
</evidence>
<dbReference type="Pfam" id="PF13522">
    <property type="entry name" value="GATase_6"/>
    <property type="match status" value="1"/>
</dbReference>
<dbReference type="SUPFAM" id="SSF56235">
    <property type="entry name" value="N-terminal nucleophile aminohydrolases (Ntn hydrolases)"/>
    <property type="match status" value="1"/>
</dbReference>
<comment type="similarity">
    <text evidence="1">Belongs to the asparagine synthetase family.</text>
</comment>
<dbReference type="GO" id="GO:0005829">
    <property type="term" value="C:cytosol"/>
    <property type="evidence" value="ECO:0007669"/>
    <property type="project" value="TreeGrafter"/>
</dbReference>
<dbReference type="Gene3D" id="3.40.50.620">
    <property type="entry name" value="HUPs"/>
    <property type="match status" value="1"/>
</dbReference>
<keyword evidence="2" id="KW-0547">Nucleotide-binding</keyword>
<name>A0AA48M3X6_9ZZZZ</name>
<evidence type="ECO:0000313" key="6">
    <source>
        <dbReference type="EMBL" id="CAJ0888562.1"/>
    </source>
</evidence>
<dbReference type="InterPro" id="IPR006426">
    <property type="entry name" value="Asn_synth_AEB"/>
</dbReference>
<dbReference type="PROSITE" id="PS51278">
    <property type="entry name" value="GATASE_TYPE_2"/>
    <property type="match status" value="1"/>
</dbReference>
<organism evidence="6">
    <name type="scientific">freshwater sediment metagenome</name>
    <dbReference type="NCBI Taxonomy" id="556182"/>
    <lineage>
        <taxon>unclassified sequences</taxon>
        <taxon>metagenomes</taxon>
        <taxon>ecological metagenomes</taxon>
    </lineage>
</organism>
<dbReference type="PANTHER" id="PTHR43284">
    <property type="entry name" value="ASPARAGINE SYNTHETASE (GLUTAMINE-HYDROLYZING)"/>
    <property type="match status" value="1"/>
</dbReference>
<dbReference type="InterPro" id="IPR033738">
    <property type="entry name" value="AsnB_N"/>
</dbReference>
<dbReference type="EC" id="6.3.5.4" evidence="6"/>
<sequence>MFLGHRRLSIIDLSSAGHQPMKSASGRFIITFNGEIYDHAAIRSQLEQAGEAPTWRGHSDTETLLAAIEQWGLVATLKRVTGMFAIALWDVAERRLHLARDRFGEKPLYFGWAGQGSHATFVFGSELKALRAHPSFANPVSREALALYLRFMYVPAPYSIYKGVYKLEPGCVLSLDGDKPPPLTDPLRPPATQGGATLSRWWSLDDLVASGAQHQFENDADAIEALESSLKEAIKLQSLADVPLGAFLSGGVDSSTVVALMQQQSTRPVKTFTVRFEAASFDEGPHARAVANHLGSDHSELFVTAGEALSVIPELPVIYDEPFADSSQIPMHLVCRAARRHVTVALSGDAGDELFGGYNRYLWAPRLWDCLSGLPYHGRKALGAALAVIPESGLDLIGRPINAALLGNSGIGGFGEKVHKLAARLRVAEDFEKFYRSLVSEWQDPGEVLRRDWARIEEPLSLLDDPLPSRGAEPRQLQMMYRDSLTYLPDDILCKVDRAAMGASLETRAPFMDHRVAGIAWRLPLHMKIRGGQGKWALRQVLYKYVPRELIERPKKGFAVPIGQWLRGPLRSWAESLLDEARLAHEGYFDFAPIGEAWRQHLSGRRDLTPRLWSILMFQAWLRKGS</sequence>
<dbReference type="GO" id="GO:0004066">
    <property type="term" value="F:asparagine synthase (glutamine-hydrolyzing) activity"/>
    <property type="evidence" value="ECO:0007669"/>
    <property type="project" value="UniProtKB-EC"/>
</dbReference>
<dbReference type="InterPro" id="IPR051786">
    <property type="entry name" value="ASN_synthetase/amidase"/>
</dbReference>
<evidence type="ECO:0000256" key="1">
    <source>
        <dbReference type="ARBA" id="ARBA00005752"/>
    </source>
</evidence>
<keyword evidence="6" id="KW-0436">Ligase</keyword>
<dbReference type="Pfam" id="PF00733">
    <property type="entry name" value="Asn_synthase"/>
    <property type="match status" value="1"/>
</dbReference>
<protein>
    <submittedName>
        <fullName evidence="6">Asparagine synthase (Glutamine-hydrolysing)</fullName>
        <ecNumber evidence="6">6.3.5.4</ecNumber>
    </submittedName>
</protein>
<dbReference type="CDD" id="cd01991">
    <property type="entry name" value="Asn_synthase_B_C"/>
    <property type="match status" value="1"/>
</dbReference>
<evidence type="ECO:0000256" key="2">
    <source>
        <dbReference type="ARBA" id="ARBA00022741"/>
    </source>
</evidence>
<dbReference type="AlphaFoldDB" id="A0AA48M3X6"/>
<dbReference type="EMBL" id="OY288114">
    <property type="protein sequence ID" value="CAJ0888562.1"/>
    <property type="molecule type" value="Genomic_DNA"/>
</dbReference>
<accession>A0AA48M3X6</accession>